<evidence type="ECO:0000256" key="1">
    <source>
        <dbReference type="ARBA" id="ARBA00002074"/>
    </source>
</evidence>
<dbReference type="GO" id="GO:0005737">
    <property type="term" value="C:cytoplasm"/>
    <property type="evidence" value="ECO:0007669"/>
    <property type="project" value="UniProtKB-SubCell"/>
</dbReference>
<evidence type="ECO:0000256" key="7">
    <source>
        <dbReference type="ARBA" id="ARBA00022667"/>
    </source>
</evidence>
<dbReference type="Gene3D" id="1.10.8.430">
    <property type="entry name" value="Helical domain of apoptotic protease-activating factors"/>
    <property type="match status" value="1"/>
</dbReference>
<dbReference type="InterPro" id="IPR032675">
    <property type="entry name" value="LRR_dom_sf"/>
</dbReference>
<keyword evidence="11" id="KW-0067">ATP-binding</keyword>
<keyword evidence="10" id="KW-0611">Plant defense</keyword>
<dbReference type="InterPro" id="IPR036388">
    <property type="entry name" value="WH-like_DNA-bd_sf"/>
</dbReference>
<evidence type="ECO:0000256" key="4">
    <source>
        <dbReference type="ARBA" id="ARBA00008894"/>
    </source>
</evidence>
<evidence type="ECO:0000256" key="6">
    <source>
        <dbReference type="ARBA" id="ARBA00022614"/>
    </source>
</evidence>
<keyword evidence="9" id="KW-0547">Nucleotide-binding</keyword>
<proteinExistence type="inferred from homology"/>
<dbReference type="Pfam" id="PF00931">
    <property type="entry name" value="NB-ARC"/>
    <property type="match status" value="1"/>
</dbReference>
<dbReference type="InterPro" id="IPR027417">
    <property type="entry name" value="P-loop_NTPase"/>
</dbReference>
<keyword evidence="12" id="KW-0175">Coiled coil</keyword>
<dbReference type="GO" id="GO:0016020">
    <property type="term" value="C:membrane"/>
    <property type="evidence" value="ECO:0007669"/>
    <property type="project" value="UniProtKB-SubCell"/>
</dbReference>
<feature type="domain" description="Disease resistance R13L4/SHOC-2-like LRR" evidence="16">
    <location>
        <begin position="522"/>
        <end position="730"/>
    </location>
</feature>
<comment type="function">
    <text evidence="1">Confers resistance to late blight (Phytophthora infestans) races carrying the avirulence gene Avr1. Resistance proteins guard the plant against pathogens that contain an appropriate avirulence protein via an indirect interaction with this avirulence protein. That triggers a defense system including the hypersensitive response, which restricts the pathogen growth.</text>
</comment>
<dbReference type="GO" id="GO:0043531">
    <property type="term" value="F:ADP binding"/>
    <property type="evidence" value="ECO:0007669"/>
    <property type="project" value="InterPro"/>
</dbReference>
<dbReference type="InterPro" id="IPR042197">
    <property type="entry name" value="Apaf_helical"/>
</dbReference>
<sequence length="861" mass="98919">MAYAAITSLLSTTGESLRKNSIASYTHYEKILSLRTIMEKSYNIKGDIEDLTRLEAEIIELACITQDMINSESRKVSLAKKRISRRIAVWKLNFLLKRAVGRIDSTVKKWIGMLNSKDLKAQNLTLESTSQHALQQTESKMIGCENEFEMIRDQLTRGTSQLDVVSVVGMGGIGKTTLANKIYNDQFILFRFDIRAKATVSQEYCARNVLLRLLSSVSGSRKIDESYEQQDDGQLADRLQKFLKGRRYLIFIDDIWSKEAWDDVKLCFPDCDCGSRILLTTRNMEVAEYASSGETLYQMSFLNHDESWNLLRVKVFEDACFPPEFEKVGKQIALNCKGLPLAIVVIAGLLLKIGKSLDEWKSVSESITSLISTDLEVQCMRVLALSYHHLPHHLKSFFLYFAIFPEDELISVDKLVNLWVAEGFSREQYAEQCLTDLIGRSLIFIHHLSFDGKIKACGMHDVIRELCLREAQNLNFVNVITEDQNSCEQTRHFSTKRRVSVQSELSSFAANQLATVHHNMARSVLLFIRNPSNSGIMHELECFKVLRILELASQTLDAFPSCVVDLSLLRYLALTFYSSINDHDINIPPSISRLQYLETFILKFPKYYGRPKISFTLPGEIFKMSQLRNLSLDRNNMVPHKYEGTLRNLQCLSGWNPLYCDCHFTQQVRFLRKLQICGNQQDYIKSNEMKGLHDLRSFIRLQELKFDGMPHSVLPPLEAFPKNLMKLALTNTCVNLKDLRILGKLPKLEALKLKFASSNYIGFEWKVAEEGFPQLKFLLLNRLNIKYWRASSDQFPCLERLFLEECLNMDSIPEDFAEITTLQLIDIRMCKESVLNSAEKIQKDVEDNYGGSIEVHFRYIL</sequence>
<evidence type="ECO:0000256" key="9">
    <source>
        <dbReference type="ARBA" id="ARBA00022741"/>
    </source>
</evidence>
<comment type="subcellular location">
    <subcellularLocation>
        <location evidence="3">Cytoplasm</location>
    </subcellularLocation>
    <subcellularLocation>
        <location evidence="2">Membrane</location>
        <topology evidence="2">Peripheral membrane protein</topology>
    </subcellularLocation>
</comment>
<feature type="domain" description="Disease resistance protein winged helix" evidence="15">
    <location>
        <begin position="403"/>
        <end position="466"/>
    </location>
</feature>
<dbReference type="SUPFAM" id="SSF52540">
    <property type="entry name" value="P-loop containing nucleoside triphosphate hydrolases"/>
    <property type="match status" value="1"/>
</dbReference>
<dbReference type="GO" id="GO:0051607">
    <property type="term" value="P:defense response to virus"/>
    <property type="evidence" value="ECO:0007669"/>
    <property type="project" value="UniProtKB-ARBA"/>
</dbReference>
<dbReference type="SUPFAM" id="SSF52058">
    <property type="entry name" value="L domain-like"/>
    <property type="match status" value="1"/>
</dbReference>
<evidence type="ECO:0000256" key="3">
    <source>
        <dbReference type="ARBA" id="ARBA00004496"/>
    </source>
</evidence>
<comment type="caution">
    <text evidence="17">The sequence shown here is derived from an EMBL/GenBank/DDBJ whole genome shotgun (WGS) entry which is preliminary data.</text>
</comment>
<evidence type="ECO:0000313" key="17">
    <source>
        <dbReference type="EMBL" id="PHT52261.1"/>
    </source>
</evidence>
<dbReference type="Pfam" id="PF23598">
    <property type="entry name" value="LRR_14"/>
    <property type="match status" value="1"/>
</dbReference>
<dbReference type="PRINTS" id="PR00364">
    <property type="entry name" value="DISEASERSIST"/>
</dbReference>
<evidence type="ECO:0000256" key="11">
    <source>
        <dbReference type="ARBA" id="ARBA00022840"/>
    </source>
</evidence>
<organism evidence="17 18">
    <name type="scientific">Capsicum baccatum</name>
    <name type="common">Peruvian pepper</name>
    <dbReference type="NCBI Taxonomy" id="33114"/>
    <lineage>
        <taxon>Eukaryota</taxon>
        <taxon>Viridiplantae</taxon>
        <taxon>Streptophyta</taxon>
        <taxon>Embryophyta</taxon>
        <taxon>Tracheophyta</taxon>
        <taxon>Spermatophyta</taxon>
        <taxon>Magnoliopsida</taxon>
        <taxon>eudicotyledons</taxon>
        <taxon>Gunneridae</taxon>
        <taxon>Pentapetalae</taxon>
        <taxon>asterids</taxon>
        <taxon>lamiids</taxon>
        <taxon>Solanales</taxon>
        <taxon>Solanaceae</taxon>
        <taxon>Solanoideae</taxon>
        <taxon>Capsiceae</taxon>
        <taxon>Capsicum</taxon>
    </lineage>
</organism>
<dbReference type="EMBL" id="MLFT02000003">
    <property type="protein sequence ID" value="PHT52261.1"/>
    <property type="molecule type" value="Genomic_DNA"/>
</dbReference>
<keyword evidence="7" id="KW-0381">Hypersensitive response</keyword>
<evidence type="ECO:0000256" key="13">
    <source>
        <dbReference type="ARBA" id="ARBA00023136"/>
    </source>
</evidence>
<dbReference type="GO" id="GO:0009626">
    <property type="term" value="P:plant-type hypersensitive response"/>
    <property type="evidence" value="ECO:0007669"/>
    <property type="project" value="UniProtKB-KW"/>
</dbReference>
<keyword evidence="5" id="KW-0963">Cytoplasm</keyword>
<dbReference type="Gene3D" id="1.20.5.4130">
    <property type="match status" value="1"/>
</dbReference>
<keyword evidence="8" id="KW-0677">Repeat</keyword>
<keyword evidence="6" id="KW-0433">Leucine-rich repeat</keyword>
<keyword evidence="18" id="KW-1185">Reference proteome</keyword>
<evidence type="ECO:0000256" key="10">
    <source>
        <dbReference type="ARBA" id="ARBA00022821"/>
    </source>
</evidence>
<dbReference type="GO" id="GO:0005524">
    <property type="term" value="F:ATP binding"/>
    <property type="evidence" value="ECO:0007669"/>
    <property type="project" value="UniProtKB-KW"/>
</dbReference>
<dbReference type="FunFam" id="3.40.50.300:FF:001091">
    <property type="entry name" value="Probable disease resistance protein At1g61300"/>
    <property type="match status" value="1"/>
</dbReference>
<evidence type="ECO:0000256" key="8">
    <source>
        <dbReference type="ARBA" id="ARBA00022737"/>
    </source>
</evidence>
<evidence type="ECO:0000256" key="5">
    <source>
        <dbReference type="ARBA" id="ARBA00022490"/>
    </source>
</evidence>
<dbReference type="PANTHER" id="PTHR23155:SF1152">
    <property type="entry name" value="AAA+ ATPASE DOMAIN-CONTAINING PROTEIN"/>
    <property type="match status" value="1"/>
</dbReference>
<dbReference type="Pfam" id="PF23559">
    <property type="entry name" value="WHD_DRP"/>
    <property type="match status" value="1"/>
</dbReference>
<dbReference type="InterPro" id="IPR002182">
    <property type="entry name" value="NB-ARC"/>
</dbReference>
<dbReference type="InterPro" id="IPR044974">
    <property type="entry name" value="Disease_R_plants"/>
</dbReference>
<evidence type="ECO:0000256" key="2">
    <source>
        <dbReference type="ARBA" id="ARBA00004170"/>
    </source>
</evidence>
<reference evidence="17 18" key="1">
    <citation type="journal article" date="2017" name="Genome Biol.">
        <title>New reference genome sequences of hot pepper reveal the massive evolution of plant disease-resistance genes by retroduplication.</title>
        <authorList>
            <person name="Kim S."/>
            <person name="Park J."/>
            <person name="Yeom S.I."/>
            <person name="Kim Y.M."/>
            <person name="Seo E."/>
            <person name="Kim K.T."/>
            <person name="Kim M.S."/>
            <person name="Lee J.M."/>
            <person name="Cheong K."/>
            <person name="Shin H.S."/>
            <person name="Kim S.B."/>
            <person name="Han K."/>
            <person name="Lee J."/>
            <person name="Park M."/>
            <person name="Lee H.A."/>
            <person name="Lee H.Y."/>
            <person name="Lee Y."/>
            <person name="Oh S."/>
            <person name="Lee J.H."/>
            <person name="Choi E."/>
            <person name="Choi E."/>
            <person name="Lee S.E."/>
            <person name="Jeon J."/>
            <person name="Kim H."/>
            <person name="Choi G."/>
            <person name="Song H."/>
            <person name="Lee J."/>
            <person name="Lee S.C."/>
            <person name="Kwon J.K."/>
            <person name="Lee H.Y."/>
            <person name="Koo N."/>
            <person name="Hong Y."/>
            <person name="Kim R.W."/>
            <person name="Kang W.H."/>
            <person name="Huh J.H."/>
            <person name="Kang B.C."/>
            <person name="Yang T.J."/>
            <person name="Lee Y.H."/>
            <person name="Bennetzen J.L."/>
            <person name="Choi D."/>
        </authorList>
    </citation>
    <scope>NUCLEOTIDE SEQUENCE [LARGE SCALE GENOMIC DNA]</scope>
    <source>
        <strain evidence="18">cv. PBC81</strain>
    </source>
</reference>
<dbReference type="InterPro" id="IPR058922">
    <property type="entry name" value="WHD_DRP"/>
</dbReference>
<evidence type="ECO:0000256" key="12">
    <source>
        <dbReference type="ARBA" id="ARBA00023054"/>
    </source>
</evidence>
<protein>
    <submittedName>
        <fullName evidence="17">Uncharacterized protein</fullName>
    </submittedName>
</protein>
<dbReference type="Gene3D" id="3.40.50.300">
    <property type="entry name" value="P-loop containing nucleotide triphosphate hydrolases"/>
    <property type="match status" value="1"/>
</dbReference>
<evidence type="ECO:0000259" key="15">
    <source>
        <dbReference type="Pfam" id="PF23559"/>
    </source>
</evidence>
<reference evidence="18" key="2">
    <citation type="journal article" date="2017" name="J. Anim. Genet.">
        <title>Multiple reference genome sequences of hot pepper reveal the massive evolution of plant disease resistance genes by retroduplication.</title>
        <authorList>
            <person name="Kim S."/>
            <person name="Park J."/>
            <person name="Yeom S.-I."/>
            <person name="Kim Y.-M."/>
            <person name="Seo E."/>
            <person name="Kim K.-T."/>
            <person name="Kim M.-S."/>
            <person name="Lee J.M."/>
            <person name="Cheong K."/>
            <person name="Shin H.-S."/>
            <person name="Kim S.-B."/>
            <person name="Han K."/>
            <person name="Lee J."/>
            <person name="Park M."/>
            <person name="Lee H.-A."/>
            <person name="Lee H.-Y."/>
            <person name="Lee Y."/>
            <person name="Oh S."/>
            <person name="Lee J.H."/>
            <person name="Choi E."/>
            <person name="Choi E."/>
            <person name="Lee S.E."/>
            <person name="Jeon J."/>
            <person name="Kim H."/>
            <person name="Choi G."/>
            <person name="Song H."/>
            <person name="Lee J."/>
            <person name="Lee S.-C."/>
            <person name="Kwon J.-K."/>
            <person name="Lee H.-Y."/>
            <person name="Koo N."/>
            <person name="Hong Y."/>
            <person name="Kim R.W."/>
            <person name="Kang W.-H."/>
            <person name="Huh J.H."/>
            <person name="Kang B.-C."/>
            <person name="Yang T.-J."/>
            <person name="Lee Y.-H."/>
            <person name="Bennetzen J.L."/>
            <person name="Choi D."/>
        </authorList>
    </citation>
    <scope>NUCLEOTIDE SEQUENCE [LARGE SCALE GENOMIC DNA]</scope>
    <source>
        <strain evidence="18">cv. PBC81</strain>
    </source>
</reference>
<dbReference type="InterPro" id="IPR055414">
    <property type="entry name" value="LRR_R13L4/SHOC2-like"/>
</dbReference>
<name>A0A2G2X469_CAPBA</name>
<evidence type="ECO:0000259" key="16">
    <source>
        <dbReference type="Pfam" id="PF23598"/>
    </source>
</evidence>
<comment type="similarity">
    <text evidence="4">Belongs to the disease resistance NB-LRR family.</text>
</comment>
<dbReference type="OrthoDB" id="1260289at2759"/>
<dbReference type="FunFam" id="1.10.10.10:FF:000322">
    <property type="entry name" value="Probable disease resistance protein At1g63360"/>
    <property type="match status" value="1"/>
</dbReference>
<dbReference type="Gene3D" id="1.10.10.10">
    <property type="entry name" value="Winged helix-like DNA-binding domain superfamily/Winged helix DNA-binding domain"/>
    <property type="match status" value="1"/>
</dbReference>
<accession>A0A2G2X469</accession>
<feature type="domain" description="NB-ARC" evidence="14">
    <location>
        <begin position="145"/>
        <end position="318"/>
    </location>
</feature>
<dbReference type="Gene3D" id="3.80.10.10">
    <property type="entry name" value="Ribonuclease Inhibitor"/>
    <property type="match status" value="2"/>
</dbReference>
<evidence type="ECO:0000313" key="18">
    <source>
        <dbReference type="Proteomes" id="UP000224567"/>
    </source>
</evidence>
<keyword evidence="13" id="KW-0472">Membrane</keyword>
<dbReference type="AlphaFoldDB" id="A0A2G2X469"/>
<dbReference type="PANTHER" id="PTHR23155">
    <property type="entry name" value="DISEASE RESISTANCE PROTEIN RP"/>
    <property type="match status" value="1"/>
</dbReference>
<gene>
    <name evidence="17" type="ORF">CQW23_06723</name>
</gene>
<evidence type="ECO:0000259" key="14">
    <source>
        <dbReference type="Pfam" id="PF00931"/>
    </source>
</evidence>
<dbReference type="Proteomes" id="UP000224567">
    <property type="component" value="Unassembled WGS sequence"/>
</dbReference>